<dbReference type="InterPro" id="IPR014263">
    <property type="entry name" value="Methanolan_biosynth_EpsI"/>
</dbReference>
<organism evidence="2 3">
    <name type="scientific">Pseudobythopirellula maris</name>
    <dbReference type="NCBI Taxonomy" id="2527991"/>
    <lineage>
        <taxon>Bacteria</taxon>
        <taxon>Pseudomonadati</taxon>
        <taxon>Planctomycetota</taxon>
        <taxon>Planctomycetia</taxon>
        <taxon>Pirellulales</taxon>
        <taxon>Lacipirellulaceae</taxon>
        <taxon>Pseudobythopirellula</taxon>
    </lineage>
</organism>
<proteinExistence type="predicted"/>
<reference evidence="2 3" key="1">
    <citation type="submission" date="2019-02" db="EMBL/GenBank/DDBJ databases">
        <title>Deep-cultivation of Planctomycetes and their phenomic and genomic characterization uncovers novel biology.</title>
        <authorList>
            <person name="Wiegand S."/>
            <person name="Jogler M."/>
            <person name="Boedeker C."/>
            <person name="Pinto D."/>
            <person name="Vollmers J."/>
            <person name="Rivas-Marin E."/>
            <person name="Kohn T."/>
            <person name="Peeters S.H."/>
            <person name="Heuer A."/>
            <person name="Rast P."/>
            <person name="Oberbeckmann S."/>
            <person name="Bunk B."/>
            <person name="Jeske O."/>
            <person name="Meyerdierks A."/>
            <person name="Storesund J.E."/>
            <person name="Kallscheuer N."/>
            <person name="Luecker S."/>
            <person name="Lage O.M."/>
            <person name="Pohl T."/>
            <person name="Merkel B.J."/>
            <person name="Hornburger P."/>
            <person name="Mueller R.-W."/>
            <person name="Bruemmer F."/>
            <person name="Labrenz M."/>
            <person name="Spormann A.M."/>
            <person name="Op Den Camp H."/>
            <person name="Overmann J."/>
            <person name="Amann R."/>
            <person name="Jetten M.S.M."/>
            <person name="Mascher T."/>
            <person name="Medema M.H."/>
            <person name="Devos D.P."/>
            <person name="Kaster A.-K."/>
            <person name="Ovreas L."/>
            <person name="Rohde M."/>
            <person name="Galperin M.Y."/>
            <person name="Jogler C."/>
        </authorList>
    </citation>
    <scope>NUCLEOTIDE SEQUENCE [LARGE SCALE GENOMIC DNA]</scope>
    <source>
        <strain evidence="2 3">Mal64</strain>
    </source>
</reference>
<dbReference type="RefSeq" id="WP_146399989.1">
    <property type="nucleotide sequence ID" value="NZ_SJPQ01000002.1"/>
</dbReference>
<evidence type="ECO:0000313" key="2">
    <source>
        <dbReference type="EMBL" id="TWT88707.1"/>
    </source>
</evidence>
<comment type="caution">
    <text evidence="2">The sequence shown here is derived from an EMBL/GenBank/DDBJ whole genome shotgun (WGS) entry which is preliminary data.</text>
</comment>
<dbReference type="Proteomes" id="UP000315440">
    <property type="component" value="Unassembled WGS sequence"/>
</dbReference>
<evidence type="ECO:0000259" key="1">
    <source>
        <dbReference type="Pfam" id="PF11984"/>
    </source>
</evidence>
<protein>
    <recommendedName>
        <fullName evidence="1">Methanolan biosynthesis EpsI domain-containing protein</fullName>
    </recommendedName>
</protein>
<keyword evidence="3" id="KW-1185">Reference proteome</keyword>
<feature type="domain" description="Methanolan biosynthesis EpsI" evidence="1">
    <location>
        <begin position="40"/>
        <end position="219"/>
    </location>
</feature>
<dbReference type="AlphaFoldDB" id="A0A5C5ZP56"/>
<dbReference type="Pfam" id="PF11984">
    <property type="entry name" value="DUF3485"/>
    <property type="match status" value="1"/>
</dbReference>
<evidence type="ECO:0000313" key="3">
    <source>
        <dbReference type="Proteomes" id="UP000315440"/>
    </source>
</evidence>
<sequence>MLRLIPFVLAAVVIVSMTVIEGGISDRWSTSNHMLDAYVEHLGDAPNELGNWVGTDEVVDDRTQIIAGAKGYVSRDYVNEKEKAFVNLWLIAGHARDTSVHTPDVCYPSQGYQPEISPAKHVMTLGNGDEVEFWTAVFTRSDETGEHSVRVFWTWFRPEKDGGEVVWQAPGDKVKSARYAFGGAKTLMKLYFTAPTTSGEAPEDNVAIDFAELFLPELNKVLADAWPPTQEG</sequence>
<gene>
    <name evidence="2" type="ORF">Mal64_21950</name>
</gene>
<dbReference type="OrthoDB" id="288208at2"/>
<accession>A0A5C5ZP56</accession>
<name>A0A5C5ZP56_9BACT</name>
<dbReference type="EMBL" id="SJPQ01000002">
    <property type="protein sequence ID" value="TWT88707.1"/>
    <property type="molecule type" value="Genomic_DNA"/>
</dbReference>